<evidence type="ECO:0000313" key="13">
    <source>
        <dbReference type="Proteomes" id="UP000199452"/>
    </source>
</evidence>
<keyword evidence="13" id="KW-1185">Reference proteome</keyword>
<feature type="domain" description="Peptidase M43 pregnancy-associated plasma-A" evidence="9">
    <location>
        <begin position="119"/>
        <end position="272"/>
    </location>
</feature>
<evidence type="ECO:0000313" key="12">
    <source>
        <dbReference type="EMBL" id="SDC01568.1"/>
    </source>
</evidence>
<dbReference type="STRING" id="1640674.SAMN05216323_101461"/>
<proteinExistence type="inferred from homology"/>
<dbReference type="RefSeq" id="WP_092436784.1">
    <property type="nucleotide sequence ID" value="NZ_FMYP01000014.1"/>
</dbReference>
<comment type="similarity">
    <text evidence="1">Belongs to the peptidase M43B family.</text>
</comment>
<evidence type="ECO:0000256" key="6">
    <source>
        <dbReference type="ARBA" id="ARBA00022833"/>
    </source>
</evidence>
<sequence>MQPNSTIVIPVVVHILHRGESVGSGRNISEEQVRSQIAVLNEDFRRQNADAVKTPGAFVPVAADPNIEFRLASADPNGNPTNGISRTVTSIATYTLGYNSDKSVNEISTRIKYTSQGGKDAWPTDRYLNIWVCDLASGLLGYAQFPFDYATKPNTDGVVIDYMCFGRKGNLTPSFNLGRTTTHEVGHWLNLRHIWGDSDCGNDECSDTPTQKDRNFGYPSFPLIAANPANGWFGPRCSTNDVSSMFMNYMDYTDDPCMNIFTNNQRDRMRAVFLPGGPRANFVNNIFRIQSVSQNICAGGSLRIPLLNICGLPVSWSVSGPAVIVSGQGSNQLTVAGTLGAGYATITAISGSYTDSKTIWVGAPAQPTVINGFSKNGQNFNNNSEVDFGVSYALNQGVSGYTWSVGGGTILSGQGTSHITALTWTVVNNPIYFNVSVSVANSCGSSPCLFRSGYVLGGEGPLQSPRPGGGNPEPFYLIYPNPVTSEIGIIPVVDNSSAATEPVKAQPIRSVRIFDKMGASVLIRNFGGTETSVKFNVSSLPKGVYLLKITTVRQKDSS</sequence>
<dbReference type="InterPro" id="IPR024079">
    <property type="entry name" value="MetalloPept_cat_dom_sf"/>
</dbReference>
<dbReference type="Pfam" id="PF18962">
    <property type="entry name" value="Por_Secre_tail"/>
    <property type="match status" value="1"/>
</dbReference>
<dbReference type="InterPro" id="IPR026444">
    <property type="entry name" value="Secre_tail"/>
</dbReference>
<dbReference type="GO" id="GO:0006508">
    <property type="term" value="P:proteolysis"/>
    <property type="evidence" value="ECO:0007669"/>
    <property type="project" value="UniProtKB-KW"/>
</dbReference>
<dbReference type="Proteomes" id="UP000199452">
    <property type="component" value="Unassembled WGS sequence"/>
</dbReference>
<dbReference type="GO" id="GO:0046872">
    <property type="term" value="F:metal ion binding"/>
    <property type="evidence" value="ECO:0007669"/>
    <property type="project" value="UniProtKB-KW"/>
</dbReference>
<keyword evidence="2" id="KW-0645">Protease</keyword>
<dbReference type="OrthoDB" id="6278496at2"/>
<keyword evidence="7" id="KW-0482">Metalloprotease</keyword>
<evidence type="ECO:0000259" key="10">
    <source>
        <dbReference type="Pfam" id="PF18962"/>
    </source>
</evidence>
<name>A0A1G6I569_9BACT</name>
<evidence type="ECO:0000256" key="2">
    <source>
        <dbReference type="ARBA" id="ARBA00022670"/>
    </source>
</evidence>
<dbReference type="NCBIfam" id="TIGR04183">
    <property type="entry name" value="Por_Secre_tail"/>
    <property type="match status" value="1"/>
</dbReference>
<feature type="domain" description="PKD-like" evidence="11">
    <location>
        <begin position="395"/>
        <end position="446"/>
    </location>
</feature>
<evidence type="ECO:0000256" key="3">
    <source>
        <dbReference type="ARBA" id="ARBA00022723"/>
    </source>
</evidence>
<evidence type="ECO:0000256" key="4">
    <source>
        <dbReference type="ARBA" id="ARBA00022729"/>
    </source>
</evidence>
<dbReference type="Gene3D" id="3.40.390.10">
    <property type="entry name" value="Collagenase (Catalytic Domain)"/>
    <property type="match status" value="1"/>
</dbReference>
<protein>
    <submittedName>
        <fullName evidence="12">Por secretion system C-terminal sorting domain-containing protein</fullName>
    </submittedName>
</protein>
<gene>
    <name evidence="12" type="ORF">SAMN05216323_101461</name>
</gene>
<keyword evidence="6" id="KW-0862">Zinc</keyword>
<dbReference type="GO" id="GO:0008237">
    <property type="term" value="F:metallopeptidase activity"/>
    <property type="evidence" value="ECO:0007669"/>
    <property type="project" value="UniProtKB-KW"/>
</dbReference>
<evidence type="ECO:0000256" key="8">
    <source>
        <dbReference type="ARBA" id="ARBA00023157"/>
    </source>
</evidence>
<feature type="domain" description="Secretion system C-terminal sorting" evidence="10">
    <location>
        <begin position="478"/>
        <end position="554"/>
    </location>
</feature>
<dbReference type="EMBL" id="FMYP01000014">
    <property type="protein sequence ID" value="SDC01568.1"/>
    <property type="molecule type" value="Genomic_DNA"/>
</dbReference>
<accession>A0A1G6I569</accession>
<dbReference type="AlphaFoldDB" id="A0A1G6I569"/>
<dbReference type="InterPro" id="IPR008754">
    <property type="entry name" value="Peptidase_M43"/>
</dbReference>
<dbReference type="CDD" id="cd04275">
    <property type="entry name" value="ZnMc_pappalysin_like"/>
    <property type="match status" value="1"/>
</dbReference>
<evidence type="ECO:0000259" key="11">
    <source>
        <dbReference type="Pfam" id="PF19408"/>
    </source>
</evidence>
<evidence type="ECO:0000259" key="9">
    <source>
        <dbReference type="Pfam" id="PF05572"/>
    </source>
</evidence>
<organism evidence="12 13">
    <name type="scientific">Williamwhitmania taraxaci</name>
    <dbReference type="NCBI Taxonomy" id="1640674"/>
    <lineage>
        <taxon>Bacteria</taxon>
        <taxon>Pseudomonadati</taxon>
        <taxon>Bacteroidota</taxon>
        <taxon>Bacteroidia</taxon>
        <taxon>Bacteroidales</taxon>
        <taxon>Williamwhitmaniaceae</taxon>
        <taxon>Williamwhitmania</taxon>
    </lineage>
</organism>
<dbReference type="Pfam" id="PF19408">
    <property type="entry name" value="PKD_6"/>
    <property type="match status" value="1"/>
</dbReference>
<keyword evidence="3" id="KW-0479">Metal-binding</keyword>
<dbReference type="InterPro" id="IPR045829">
    <property type="entry name" value="PKD_6"/>
</dbReference>
<evidence type="ECO:0000256" key="1">
    <source>
        <dbReference type="ARBA" id="ARBA00008721"/>
    </source>
</evidence>
<dbReference type="PANTHER" id="PTHR47466:SF1">
    <property type="entry name" value="METALLOPROTEASE MEP1 (AFU_ORTHOLOGUE AFUA_1G07730)-RELATED"/>
    <property type="match status" value="1"/>
</dbReference>
<keyword evidence="4" id="KW-0732">Signal</keyword>
<reference evidence="12 13" key="1">
    <citation type="submission" date="2016-09" db="EMBL/GenBank/DDBJ databases">
        <authorList>
            <person name="Capua I."/>
            <person name="De Benedictis P."/>
            <person name="Joannis T."/>
            <person name="Lombin L.H."/>
            <person name="Cattoli G."/>
        </authorList>
    </citation>
    <scope>NUCLEOTIDE SEQUENCE [LARGE SCALE GENOMIC DNA]</scope>
    <source>
        <strain evidence="12 13">A7P-90m</strain>
    </source>
</reference>
<keyword evidence="5" id="KW-0378">Hydrolase</keyword>
<dbReference type="Pfam" id="PF05572">
    <property type="entry name" value="Peptidase_M43"/>
    <property type="match status" value="1"/>
</dbReference>
<evidence type="ECO:0000256" key="7">
    <source>
        <dbReference type="ARBA" id="ARBA00023049"/>
    </source>
</evidence>
<dbReference type="PANTHER" id="PTHR47466">
    <property type="match status" value="1"/>
</dbReference>
<dbReference type="SUPFAM" id="SSF55486">
    <property type="entry name" value="Metalloproteases ('zincins'), catalytic domain"/>
    <property type="match status" value="1"/>
</dbReference>
<evidence type="ECO:0000256" key="5">
    <source>
        <dbReference type="ARBA" id="ARBA00022801"/>
    </source>
</evidence>
<keyword evidence="8" id="KW-1015">Disulfide bond</keyword>